<reference evidence="1" key="1">
    <citation type="journal article" date="2022" name="bioRxiv">
        <title>Sequencing and chromosome-scale assembly of the giantPleurodeles waltlgenome.</title>
        <authorList>
            <person name="Brown T."/>
            <person name="Elewa A."/>
            <person name="Iarovenko S."/>
            <person name="Subramanian E."/>
            <person name="Araus A.J."/>
            <person name="Petzold A."/>
            <person name="Susuki M."/>
            <person name="Suzuki K.-i.T."/>
            <person name="Hayashi T."/>
            <person name="Toyoda A."/>
            <person name="Oliveira C."/>
            <person name="Osipova E."/>
            <person name="Leigh N.D."/>
            <person name="Simon A."/>
            <person name="Yun M.H."/>
        </authorList>
    </citation>
    <scope>NUCLEOTIDE SEQUENCE</scope>
    <source>
        <strain evidence="1">20211129_DDA</strain>
        <tissue evidence="1">Liver</tissue>
    </source>
</reference>
<accession>A0AAV7VL64</accession>
<name>A0AAV7VL64_PLEWA</name>
<dbReference type="AlphaFoldDB" id="A0AAV7VL64"/>
<evidence type="ECO:0000313" key="2">
    <source>
        <dbReference type="Proteomes" id="UP001066276"/>
    </source>
</evidence>
<dbReference type="Proteomes" id="UP001066276">
    <property type="component" value="Chromosome 2_1"/>
</dbReference>
<protein>
    <submittedName>
        <fullName evidence="1">Uncharacterized protein</fullName>
    </submittedName>
</protein>
<keyword evidence="2" id="KW-1185">Reference proteome</keyword>
<comment type="caution">
    <text evidence="1">The sequence shown here is derived from an EMBL/GenBank/DDBJ whole genome shotgun (WGS) entry which is preliminary data.</text>
</comment>
<evidence type="ECO:0000313" key="1">
    <source>
        <dbReference type="EMBL" id="KAJ1200897.1"/>
    </source>
</evidence>
<gene>
    <name evidence="1" type="ORF">NDU88_004718</name>
</gene>
<proteinExistence type="predicted"/>
<organism evidence="1 2">
    <name type="scientific">Pleurodeles waltl</name>
    <name type="common">Iberian ribbed newt</name>
    <dbReference type="NCBI Taxonomy" id="8319"/>
    <lineage>
        <taxon>Eukaryota</taxon>
        <taxon>Metazoa</taxon>
        <taxon>Chordata</taxon>
        <taxon>Craniata</taxon>
        <taxon>Vertebrata</taxon>
        <taxon>Euteleostomi</taxon>
        <taxon>Amphibia</taxon>
        <taxon>Batrachia</taxon>
        <taxon>Caudata</taxon>
        <taxon>Salamandroidea</taxon>
        <taxon>Salamandridae</taxon>
        <taxon>Pleurodelinae</taxon>
        <taxon>Pleurodeles</taxon>
    </lineage>
</organism>
<sequence>MKTPLVIGRDVLTDCPHARSKLRPNGLLLSKSDGPVPRTRDVEPLCREGTTPLSLFVYVPYCGCVVRQDLDRLTAKGREEGLESQKYRLQFQQIDVKPLFHSRPMTFDLHVPQISSRP</sequence>
<dbReference type="EMBL" id="JANPWB010000003">
    <property type="protein sequence ID" value="KAJ1200897.1"/>
    <property type="molecule type" value="Genomic_DNA"/>
</dbReference>